<accession>B3RV35</accession>
<dbReference type="InParanoid" id="B3RV35"/>
<dbReference type="PANTHER" id="PTHR31017:SF2">
    <property type="entry name" value="DENN DOMAIN-CONTAINING PROTEIN 11"/>
    <property type="match status" value="1"/>
</dbReference>
<dbReference type="Pfam" id="PF09804">
    <property type="entry name" value="DENND11"/>
    <property type="match status" value="1"/>
</dbReference>
<dbReference type="InterPro" id="IPR037516">
    <property type="entry name" value="Tripartite_DENN"/>
</dbReference>
<evidence type="ECO:0000256" key="3">
    <source>
        <dbReference type="ARBA" id="ARBA00022658"/>
    </source>
</evidence>
<dbReference type="RefSeq" id="XP_002111464.1">
    <property type="nucleotide sequence ID" value="XM_002111428.1"/>
</dbReference>
<keyword evidence="7" id="KW-1185">Reference proteome</keyword>
<dbReference type="PROSITE" id="PS50211">
    <property type="entry name" value="DENN"/>
    <property type="match status" value="1"/>
</dbReference>
<keyword evidence="3" id="KW-0344">Guanine-nucleotide releasing factor</keyword>
<feature type="non-terminal residue" evidence="6">
    <location>
        <position position="376"/>
    </location>
</feature>
<feature type="non-terminal residue" evidence="6">
    <location>
        <position position="1"/>
    </location>
</feature>
<dbReference type="AlphaFoldDB" id="B3RV35"/>
<dbReference type="eggNOG" id="KOG4704">
    <property type="taxonomic scope" value="Eukaryota"/>
</dbReference>
<protein>
    <recommendedName>
        <fullName evidence="2">DENN domain-containing protein 11</fullName>
    </recommendedName>
    <alternativeName>
        <fullName evidence="4">Protein LCHN</fullName>
    </alternativeName>
</protein>
<dbReference type="InterPro" id="IPR018626">
    <property type="entry name" value="LCHN/Anr2"/>
</dbReference>
<feature type="domain" description="UDENN" evidence="5">
    <location>
        <begin position="5"/>
        <end position="376"/>
    </location>
</feature>
<dbReference type="OMA" id="LWTEEHM"/>
<evidence type="ECO:0000256" key="4">
    <source>
        <dbReference type="ARBA" id="ARBA00033400"/>
    </source>
</evidence>
<dbReference type="OrthoDB" id="2152680at2759"/>
<dbReference type="CTD" id="6752677"/>
<comment type="similarity">
    <text evidence="1">Belongs to the DENND11 family.</text>
</comment>
<evidence type="ECO:0000313" key="7">
    <source>
        <dbReference type="Proteomes" id="UP000009022"/>
    </source>
</evidence>
<gene>
    <name evidence="6" type="ORF">TRIADDRAFT_13058</name>
</gene>
<dbReference type="HOGENOM" id="CLU_049607_0_0_1"/>
<evidence type="ECO:0000313" key="6">
    <source>
        <dbReference type="EMBL" id="EDV25431.1"/>
    </source>
</evidence>
<name>B3RV35_TRIAD</name>
<reference evidence="6 7" key="1">
    <citation type="journal article" date="2008" name="Nature">
        <title>The Trichoplax genome and the nature of placozoans.</title>
        <authorList>
            <person name="Srivastava M."/>
            <person name="Begovic E."/>
            <person name="Chapman J."/>
            <person name="Putnam N.H."/>
            <person name="Hellsten U."/>
            <person name="Kawashima T."/>
            <person name="Kuo A."/>
            <person name="Mitros T."/>
            <person name="Salamov A."/>
            <person name="Carpenter M.L."/>
            <person name="Signorovitch A.Y."/>
            <person name="Moreno M.A."/>
            <person name="Kamm K."/>
            <person name="Grimwood J."/>
            <person name="Schmutz J."/>
            <person name="Shapiro H."/>
            <person name="Grigoriev I.V."/>
            <person name="Buss L.W."/>
            <person name="Schierwater B."/>
            <person name="Dellaporta S.L."/>
            <person name="Rokhsar D.S."/>
        </authorList>
    </citation>
    <scope>NUCLEOTIDE SEQUENCE [LARGE SCALE GENOMIC DNA]</scope>
    <source>
        <strain evidence="6 7">Grell-BS-1999</strain>
    </source>
</reference>
<proteinExistence type="inferred from homology"/>
<dbReference type="InterPro" id="IPR051731">
    <property type="entry name" value="DENND11/AVL9_GEFs"/>
</dbReference>
<dbReference type="GO" id="GO:0005085">
    <property type="term" value="F:guanyl-nucleotide exchange factor activity"/>
    <property type="evidence" value="ECO:0007669"/>
    <property type="project" value="UniProtKB-KW"/>
</dbReference>
<evidence type="ECO:0000256" key="2">
    <source>
        <dbReference type="ARBA" id="ARBA00015743"/>
    </source>
</evidence>
<sequence>KNHVVALFVISFDTKSGNVVEYCVPSGVQLNAVEFKAMPSGSHTVSEDFVYFRNGQDLYGLSCFKRIQVDNQEERGVRMKSVGILCKHFITLHLHMPFLESEVVKQLNSPGNYQRLQEYFTNNIDLNESLIQPYGSNTSVLKVRLLISEYTEYHYSITHPAGCFSQFIKFFGVKIFPLWRLILLQKKILFYSPPPVGIACYRVYCCSLLSSSSISLRESQTQPQFYVNVADIAELSSTKTYVACTTEKVFESKKNLYDAFIDIRNISSTSPNIEPLTKVTSEDRKRFAALSQLRFSIRIHIFRIGLQKSIYKCFRIAFFRAMNDILFQKLTDISSNPDHQISNSELEEMGLYPGADKVFLTQLIELYNFNVDLQPD</sequence>
<dbReference type="Proteomes" id="UP000009022">
    <property type="component" value="Unassembled WGS sequence"/>
</dbReference>
<evidence type="ECO:0000256" key="1">
    <source>
        <dbReference type="ARBA" id="ARBA00007629"/>
    </source>
</evidence>
<evidence type="ECO:0000259" key="5">
    <source>
        <dbReference type="PROSITE" id="PS50211"/>
    </source>
</evidence>
<dbReference type="FunCoup" id="B3RV35">
    <property type="interactions" value="170"/>
</dbReference>
<dbReference type="KEGG" id="tad:TRIADDRAFT_13058"/>
<dbReference type="STRING" id="10228.B3RV35"/>
<dbReference type="PANTHER" id="PTHR31017">
    <property type="entry name" value="LATE SECRETORY PATHWAY PROTEIN AVL9-RELATED"/>
    <property type="match status" value="1"/>
</dbReference>
<organism evidence="6 7">
    <name type="scientific">Trichoplax adhaerens</name>
    <name type="common">Trichoplax reptans</name>
    <dbReference type="NCBI Taxonomy" id="10228"/>
    <lineage>
        <taxon>Eukaryota</taxon>
        <taxon>Metazoa</taxon>
        <taxon>Placozoa</taxon>
        <taxon>Uniplacotomia</taxon>
        <taxon>Trichoplacea</taxon>
        <taxon>Trichoplacidae</taxon>
        <taxon>Trichoplax</taxon>
    </lineage>
</organism>
<dbReference type="EMBL" id="DS985244">
    <property type="protein sequence ID" value="EDV25431.1"/>
    <property type="molecule type" value="Genomic_DNA"/>
</dbReference>
<dbReference type="GeneID" id="6752677"/>
<dbReference type="PhylomeDB" id="B3RV35"/>
<dbReference type="GO" id="GO:0005737">
    <property type="term" value="C:cytoplasm"/>
    <property type="evidence" value="ECO:0000318"/>
    <property type="project" value="GO_Central"/>
</dbReference>